<evidence type="ECO:0000313" key="3">
    <source>
        <dbReference type="Proteomes" id="UP001275436"/>
    </source>
</evidence>
<protein>
    <submittedName>
        <fullName evidence="2">Uncharacterized protein</fullName>
    </submittedName>
</protein>
<accession>A0ABQ5TGY5</accession>
<evidence type="ECO:0000313" key="2">
    <source>
        <dbReference type="EMBL" id="GLO66128.1"/>
    </source>
</evidence>
<evidence type="ECO:0000256" key="1">
    <source>
        <dbReference type="SAM" id="Phobius"/>
    </source>
</evidence>
<proteinExistence type="predicted"/>
<keyword evidence="1" id="KW-0472">Membrane</keyword>
<feature type="transmembrane region" description="Helical" evidence="1">
    <location>
        <begin position="39"/>
        <end position="61"/>
    </location>
</feature>
<organism evidence="2 3">
    <name type="scientific">Oceanobacillus kimchii</name>
    <dbReference type="NCBI Taxonomy" id="746691"/>
    <lineage>
        <taxon>Bacteria</taxon>
        <taxon>Bacillati</taxon>
        <taxon>Bacillota</taxon>
        <taxon>Bacilli</taxon>
        <taxon>Bacillales</taxon>
        <taxon>Bacillaceae</taxon>
        <taxon>Oceanobacillus</taxon>
    </lineage>
</organism>
<keyword evidence="3" id="KW-1185">Reference proteome</keyword>
<keyword evidence="1" id="KW-0812">Transmembrane</keyword>
<gene>
    <name evidence="2" type="ORF">MACH08_19120</name>
</gene>
<name>A0ABQ5TGY5_9BACI</name>
<dbReference type="RefSeq" id="WP_317958012.1">
    <property type="nucleotide sequence ID" value="NZ_BSKO01000001.1"/>
</dbReference>
<keyword evidence="1" id="KW-1133">Transmembrane helix</keyword>
<sequence>MLWILLFLLIAILLLIVLSIFRAFKNEVKENKYNLIKPLLASVPFIVIIGILIAFNIYGIIKVG</sequence>
<comment type="caution">
    <text evidence="2">The sequence shown here is derived from an EMBL/GenBank/DDBJ whole genome shotgun (WGS) entry which is preliminary data.</text>
</comment>
<dbReference type="Proteomes" id="UP001275436">
    <property type="component" value="Unassembled WGS sequence"/>
</dbReference>
<dbReference type="EMBL" id="BSKO01000001">
    <property type="protein sequence ID" value="GLO66128.1"/>
    <property type="molecule type" value="Genomic_DNA"/>
</dbReference>
<reference evidence="2 3" key="1">
    <citation type="submission" date="2023-02" db="EMBL/GenBank/DDBJ databases">
        <title>Oceanobacillus kimchii IFOP_LL358 isolated form Alexandrium catenella lab strain.</title>
        <authorList>
            <person name="Gajardo G."/>
            <person name="Ueki S."/>
            <person name="Maruyama F."/>
        </authorList>
    </citation>
    <scope>NUCLEOTIDE SEQUENCE [LARGE SCALE GENOMIC DNA]</scope>
    <source>
        <strain evidence="2 3">IFOP_LL358</strain>
    </source>
</reference>